<dbReference type="PROSITE" id="PS51007">
    <property type="entry name" value="CYTC"/>
    <property type="match status" value="1"/>
</dbReference>
<organism evidence="7">
    <name type="scientific">Phenylobacterium glaciei</name>
    <dbReference type="NCBI Taxonomy" id="2803784"/>
    <lineage>
        <taxon>Bacteria</taxon>
        <taxon>Pseudomonadati</taxon>
        <taxon>Pseudomonadota</taxon>
        <taxon>Alphaproteobacteria</taxon>
        <taxon>Caulobacterales</taxon>
        <taxon>Caulobacteraceae</taxon>
        <taxon>Phenylobacterium</taxon>
    </lineage>
</organism>
<dbReference type="SUPFAM" id="SSF46626">
    <property type="entry name" value="Cytochrome c"/>
    <property type="match status" value="1"/>
</dbReference>
<dbReference type="GO" id="GO:0009055">
    <property type="term" value="F:electron transfer activity"/>
    <property type="evidence" value="ECO:0007669"/>
    <property type="project" value="InterPro"/>
</dbReference>
<keyword evidence="3 4" id="KW-0408">Iron</keyword>
<evidence type="ECO:0000256" key="5">
    <source>
        <dbReference type="SAM" id="MobiDB-lite"/>
    </source>
</evidence>
<name>A0A974P5P0_9CAUL</name>
<dbReference type="InterPro" id="IPR009056">
    <property type="entry name" value="Cyt_c-like_dom"/>
</dbReference>
<protein>
    <submittedName>
        <fullName evidence="7">C-type cytochrome</fullName>
    </submittedName>
</protein>
<dbReference type="EMBL" id="CP068570">
    <property type="protein sequence ID" value="QQZ50845.1"/>
    <property type="molecule type" value="Genomic_DNA"/>
</dbReference>
<evidence type="ECO:0000256" key="1">
    <source>
        <dbReference type="ARBA" id="ARBA00022617"/>
    </source>
</evidence>
<feature type="domain" description="Cytochrome c" evidence="6">
    <location>
        <begin position="14"/>
        <end position="105"/>
    </location>
</feature>
<evidence type="ECO:0000256" key="3">
    <source>
        <dbReference type="ARBA" id="ARBA00023004"/>
    </source>
</evidence>
<dbReference type="InterPro" id="IPR036909">
    <property type="entry name" value="Cyt_c-like_dom_sf"/>
</dbReference>
<dbReference type="AlphaFoldDB" id="A0A974P5P0"/>
<dbReference type="Pfam" id="PF13442">
    <property type="entry name" value="Cytochrome_CBB3"/>
    <property type="match status" value="1"/>
</dbReference>
<evidence type="ECO:0000256" key="4">
    <source>
        <dbReference type="PROSITE-ProRule" id="PRU00433"/>
    </source>
</evidence>
<keyword evidence="1 4" id="KW-0349">Heme</keyword>
<feature type="region of interest" description="Disordered" evidence="5">
    <location>
        <begin position="79"/>
        <end position="105"/>
    </location>
</feature>
<sequence length="105" mass="10871">MVPNLDLAGVTSAGDVKAGFALFHNNCQVCHGPSASGAFLPDLKKSQMLLSADAFKSVVIDGALKANGMASFARFLTPRTPRTSAPMSSPRPAAPRRCAPAKTQG</sequence>
<evidence type="ECO:0000313" key="7">
    <source>
        <dbReference type="EMBL" id="QQZ50845.1"/>
    </source>
</evidence>
<dbReference type="GO" id="GO:0020037">
    <property type="term" value="F:heme binding"/>
    <property type="evidence" value="ECO:0007669"/>
    <property type="project" value="InterPro"/>
</dbReference>
<gene>
    <name evidence="7" type="ORF">JKL49_06015</name>
</gene>
<dbReference type="Gene3D" id="1.10.760.10">
    <property type="entry name" value="Cytochrome c-like domain"/>
    <property type="match status" value="1"/>
</dbReference>
<evidence type="ECO:0000256" key="2">
    <source>
        <dbReference type="ARBA" id="ARBA00022723"/>
    </source>
</evidence>
<proteinExistence type="predicted"/>
<accession>A0A974P5P0</accession>
<keyword evidence="2 4" id="KW-0479">Metal-binding</keyword>
<reference evidence="7" key="1">
    <citation type="submission" date="2021-01" db="EMBL/GenBank/DDBJ databases">
        <title>Genome sequence of Phenylobacterium sp. 20VBR1 isolated from a valley glaceir, Ny-Alesund, Svalbard.</title>
        <authorList>
            <person name="Thomas F.A."/>
            <person name="Krishnan K.P."/>
            <person name="Sinha R.K."/>
        </authorList>
    </citation>
    <scope>NUCLEOTIDE SEQUENCE</scope>
    <source>
        <strain evidence="7">20VBR1</strain>
    </source>
</reference>
<evidence type="ECO:0000259" key="6">
    <source>
        <dbReference type="PROSITE" id="PS51007"/>
    </source>
</evidence>
<dbReference type="GO" id="GO:0046872">
    <property type="term" value="F:metal ion binding"/>
    <property type="evidence" value="ECO:0007669"/>
    <property type="project" value="UniProtKB-KW"/>
</dbReference>